<evidence type="ECO:0000256" key="1">
    <source>
        <dbReference type="ARBA" id="ARBA00006484"/>
    </source>
</evidence>
<dbReference type="InterPro" id="IPR036291">
    <property type="entry name" value="NAD(P)-bd_dom_sf"/>
</dbReference>
<proteinExistence type="inferred from homology"/>
<keyword evidence="2 4" id="KW-0560">Oxidoreductase</keyword>
<reference evidence="4 5" key="1">
    <citation type="submission" date="2016-04" db="EMBL/GenBank/DDBJ databases">
        <title>ATOL: Assembling a taxonomically balanced genome-scale reconstruction of the evolutionary history of the Enterobacteriaceae.</title>
        <authorList>
            <person name="Plunkett G.III."/>
            <person name="Neeno-Eckwall E.C."/>
            <person name="Glasner J.D."/>
            <person name="Perna N.T."/>
        </authorList>
    </citation>
    <scope>NUCLEOTIDE SEQUENCE [LARGE SCALE GENOMIC DNA]</scope>
    <source>
        <strain evidence="4 5">ATCC 35613</strain>
    </source>
</reference>
<keyword evidence="5" id="KW-1185">Reference proteome</keyword>
<dbReference type="PANTHER" id="PTHR45024:SF2">
    <property type="entry name" value="SCP2 DOMAIN-CONTAINING PROTEIN"/>
    <property type="match status" value="1"/>
</dbReference>
<sequence length="288" mass="30882">MITFQHQVVLVTGGARGLGLAYVRCIAKLGAIVFIQDIGADSQGNGSDPTIAQRSAQMLQAEGFDVRAITGSLSSREECHQLVKHVIQQSGQLNAVIHNAGWVAYQPIEQLNEESFDHMLSIATKAPLWLAQAAWPTMKSAGYGRIVVTTSCRALYGQYAQIGLAAYAAAKMAIVGAMNILNLEGEKHGIIVNAVSPVAKTRMWGIEDEPNELHPADVAPGVAFLASSACQSGGWILRAANGQFHATKALEAEHVDYPRNIQGVSAKTAQDVVEQWSKIAITDVEPRK</sequence>
<dbReference type="PATRIC" id="fig|1354272.4.peg.731"/>
<dbReference type="SMART" id="SM00822">
    <property type="entry name" value="PKS_KR"/>
    <property type="match status" value="1"/>
</dbReference>
<name>A0A1B7K132_9GAMM</name>
<organism evidence="4 5">
    <name type="scientific">Providencia heimbachae ATCC 35613</name>
    <dbReference type="NCBI Taxonomy" id="1354272"/>
    <lineage>
        <taxon>Bacteria</taxon>
        <taxon>Pseudomonadati</taxon>
        <taxon>Pseudomonadota</taxon>
        <taxon>Gammaproteobacteria</taxon>
        <taxon>Enterobacterales</taxon>
        <taxon>Morganellaceae</taxon>
        <taxon>Providencia</taxon>
    </lineage>
</organism>
<evidence type="ECO:0000259" key="3">
    <source>
        <dbReference type="SMART" id="SM00822"/>
    </source>
</evidence>
<dbReference type="PRINTS" id="PR00081">
    <property type="entry name" value="GDHRDH"/>
</dbReference>
<dbReference type="InterPro" id="IPR051687">
    <property type="entry name" value="Peroxisomal_Beta-Oxidation"/>
</dbReference>
<dbReference type="Proteomes" id="UP000078224">
    <property type="component" value="Unassembled WGS sequence"/>
</dbReference>
<dbReference type="AlphaFoldDB" id="A0A1B7K132"/>
<evidence type="ECO:0000313" key="5">
    <source>
        <dbReference type="Proteomes" id="UP000078224"/>
    </source>
</evidence>
<protein>
    <submittedName>
        <fullName evidence="4">Short-chain dehydrogenase/reductase family oxidoreductase</fullName>
        <ecNumber evidence="4">1.-.-.-</ecNumber>
    </submittedName>
</protein>
<gene>
    <name evidence="4" type="ORF">M998_0712</name>
</gene>
<accession>A0A1B7K132</accession>
<dbReference type="InterPro" id="IPR002347">
    <property type="entry name" value="SDR_fam"/>
</dbReference>
<dbReference type="Gene3D" id="3.40.50.720">
    <property type="entry name" value="NAD(P)-binding Rossmann-like Domain"/>
    <property type="match status" value="1"/>
</dbReference>
<comment type="caution">
    <text evidence="4">The sequence shown here is derived from an EMBL/GenBank/DDBJ whole genome shotgun (WGS) entry which is preliminary data.</text>
</comment>
<comment type="similarity">
    <text evidence="1">Belongs to the short-chain dehydrogenases/reductases (SDR) family.</text>
</comment>
<evidence type="ECO:0000313" key="4">
    <source>
        <dbReference type="EMBL" id="OAT53867.1"/>
    </source>
</evidence>
<dbReference type="PANTHER" id="PTHR45024">
    <property type="entry name" value="DEHYDROGENASES, SHORT CHAIN"/>
    <property type="match status" value="1"/>
</dbReference>
<feature type="domain" description="Ketoreductase" evidence="3">
    <location>
        <begin position="7"/>
        <end position="209"/>
    </location>
</feature>
<dbReference type="EMBL" id="LXEW01000014">
    <property type="protein sequence ID" value="OAT53867.1"/>
    <property type="molecule type" value="Genomic_DNA"/>
</dbReference>
<dbReference type="EC" id="1.-.-.-" evidence="4"/>
<dbReference type="RefSeq" id="WP_068442804.1">
    <property type="nucleotide sequence ID" value="NZ_LXEW01000014.1"/>
</dbReference>
<dbReference type="GO" id="GO:0016491">
    <property type="term" value="F:oxidoreductase activity"/>
    <property type="evidence" value="ECO:0007669"/>
    <property type="project" value="UniProtKB-KW"/>
</dbReference>
<evidence type="ECO:0000256" key="2">
    <source>
        <dbReference type="ARBA" id="ARBA00023002"/>
    </source>
</evidence>
<dbReference type="OrthoDB" id="9804774at2"/>
<dbReference type="Pfam" id="PF00106">
    <property type="entry name" value="adh_short"/>
    <property type="match status" value="1"/>
</dbReference>
<dbReference type="InterPro" id="IPR057326">
    <property type="entry name" value="KR_dom"/>
</dbReference>
<dbReference type="SUPFAM" id="SSF51735">
    <property type="entry name" value="NAD(P)-binding Rossmann-fold domains"/>
    <property type="match status" value="1"/>
</dbReference>